<dbReference type="EnsemblPlants" id="EMT15360">
    <property type="protein sequence ID" value="EMT15360"/>
    <property type="gene ID" value="F775_30508"/>
</dbReference>
<feature type="binding site" evidence="8">
    <location>
        <position position="144"/>
    </location>
    <ligand>
        <name>Fe(2+)</name>
        <dbReference type="ChEBI" id="CHEBI:29033"/>
        <note>for iron-dependent acireductone dioxygenase activity</note>
    </ligand>
</feature>
<comment type="similarity">
    <text evidence="8">Belongs to the acireductone dioxygenase (ARD) family.</text>
</comment>
<dbReference type="GO" id="GO:0005737">
    <property type="term" value="C:cytoplasm"/>
    <property type="evidence" value="ECO:0007669"/>
    <property type="project" value="UniProtKB-SubCell"/>
</dbReference>
<evidence type="ECO:0000256" key="1">
    <source>
        <dbReference type="ARBA" id="ARBA00004413"/>
    </source>
</evidence>
<feature type="binding site" evidence="8">
    <location>
        <position position="144"/>
    </location>
    <ligand>
        <name>Ni(2+)</name>
        <dbReference type="ChEBI" id="CHEBI:49786"/>
        <note>for nickel-dependent acireductone dioxygenase activity</note>
    </ligand>
</feature>
<keyword evidence="6 8" id="KW-0408">Iron</keyword>
<evidence type="ECO:0000256" key="5">
    <source>
        <dbReference type="ARBA" id="ARBA00023002"/>
    </source>
</evidence>
<dbReference type="InterPro" id="IPR014710">
    <property type="entry name" value="RmlC-like_jellyroll"/>
</dbReference>
<keyword evidence="3 8" id="KW-0479">Metal-binding</keyword>
<keyword evidence="4 8" id="KW-0223">Dioxygenase</keyword>
<feature type="binding site" evidence="8">
    <location>
        <position position="105"/>
    </location>
    <ligand>
        <name>Ni(2+)</name>
        <dbReference type="ChEBI" id="CHEBI:49786"/>
        <note>for nickel-dependent acireductone dioxygenase activity</note>
    </ligand>
</feature>
<evidence type="ECO:0000256" key="2">
    <source>
        <dbReference type="ARBA" id="ARBA00022490"/>
    </source>
</evidence>
<evidence type="ECO:0000256" key="7">
    <source>
        <dbReference type="ARBA" id="ARBA00023242"/>
    </source>
</evidence>
<dbReference type="CDD" id="cd02232">
    <property type="entry name" value="cupin_ARD"/>
    <property type="match status" value="1"/>
</dbReference>
<dbReference type="GO" id="GO:0016151">
    <property type="term" value="F:nickel cation binding"/>
    <property type="evidence" value="ECO:0007669"/>
    <property type="project" value="UniProtKB-UniRule"/>
</dbReference>
<dbReference type="EC" id="1.13.11.53" evidence="8"/>
<keyword evidence="8" id="KW-0028">Amino-acid biosynthesis</keyword>
<evidence type="ECO:0000313" key="9">
    <source>
        <dbReference type="EnsemblPlants" id="EMT15360"/>
    </source>
</evidence>
<accession>R7W978</accession>
<feature type="binding site" evidence="8">
    <location>
        <position position="105"/>
    </location>
    <ligand>
        <name>Fe(2+)</name>
        <dbReference type="ChEBI" id="CHEBI:29033"/>
        <note>for iron-dependent acireductone dioxygenase activity</note>
    </ligand>
</feature>
<keyword evidence="8" id="KW-0533">Nickel</keyword>
<dbReference type="UniPathway" id="UPA00904">
    <property type="reaction ID" value="UER00878"/>
</dbReference>
<sequence>MENEFQDGKEEVIQAWYMDDSEEDQRLPHHREPKEFIPLAKLSELGVVSWNLNADNWEKDENLKKIREARGYSYVDICDVCPEKLPNYEAKLKNFFEEHLHTDEEIRYCLEGSGYFDVRDQNEQWIRIAVKKGGMIVLPAGMYHRFTLDSDNYIKAMRLFVGEPIWTPYNRPHDHLPASVRQRAESSVRSTTPALESPALTSLTTGANQTVDSVDALHGRVDRLVHVNVLQVPLGASEQRWHPRASPPIVPRPRRPREKIVECELGRAGWTVKTHGRRLSFGWVRVSDANGVRPDSPRELPRFVAGLRGFRRPGFRKIDPDRWEFANEGFIRGQRQLLKMIKRRRPLSYLPSPQHQALGSCLEVGQFGLDEEIEVLKRDKNALLEEVVKLRQEQQSSRADMRAMEERLHRVEQKQLQMMGFLARAIQNPDFFLQLIQQQDKLKDLEDAYSNKRRRSIDVMPFLGPEGASQSEPLESTFIFEDREFSELENLAMNIQGIRKGMEGDRGGRDQGCGEAELTDDFWEELLSEGMRDEAEMVELERRRSRYVDA</sequence>
<dbReference type="Pfam" id="PF03079">
    <property type="entry name" value="ARD"/>
    <property type="match status" value="1"/>
</dbReference>
<comment type="function">
    <text evidence="8">Catalyzes 2 different reactions between oxygen and the acireductone 1,2-dihydroxy-3-keto-5-methylthiopentene (DHK-MTPene) depending upon the metal bound in the active site. Fe-containing acireductone dioxygenase (Fe-ARD) produces formate and 2-keto-4-methylthiobutyrate (KMTB), the alpha-ketoacid precursor of methionine in the methionine recycle pathway. Ni-containing acireductone dioxygenase (Ni-ARD) produces methylthiopropionate, carbon monoxide and formate, and does not lie on the methionine recycle pathway.</text>
</comment>
<dbReference type="GO" id="GO:0010308">
    <property type="term" value="F:acireductone dioxygenase (Ni2+-requiring) activity"/>
    <property type="evidence" value="ECO:0007669"/>
    <property type="project" value="UniProtKB-UniRule"/>
</dbReference>
<dbReference type="InterPro" id="IPR027496">
    <property type="entry name" value="ARD_euk"/>
</dbReference>
<comment type="catalytic activity">
    <reaction evidence="8">
        <text>1,2-dihydroxy-5-(methylsulfanyl)pent-1-en-3-one + O2 = 4-methylsulfanyl-2-oxobutanoate + formate + 2 H(+)</text>
        <dbReference type="Rhea" id="RHEA:24504"/>
        <dbReference type="ChEBI" id="CHEBI:15378"/>
        <dbReference type="ChEBI" id="CHEBI:15379"/>
        <dbReference type="ChEBI" id="CHEBI:15740"/>
        <dbReference type="ChEBI" id="CHEBI:16723"/>
        <dbReference type="ChEBI" id="CHEBI:49252"/>
        <dbReference type="EC" id="1.13.11.54"/>
    </reaction>
</comment>
<protein>
    <recommendedName>
        <fullName evidence="8">Acireductone dioxygenase</fullName>
    </recommendedName>
    <alternativeName>
        <fullName evidence="8">Acireductone dioxygenase (Fe(2+)-requiring)</fullName>
        <shortName evidence="8">ARD'</shortName>
        <shortName evidence="8">Fe-ARD</shortName>
        <ecNumber evidence="8">1.13.11.54</ecNumber>
    </alternativeName>
    <alternativeName>
        <fullName evidence="8">Acireductone dioxygenase (Ni(2+)-requiring)</fullName>
        <shortName evidence="8">ARD</shortName>
        <shortName evidence="8">Ni-ARD</shortName>
        <ecNumber evidence="8">1.13.11.53</ecNumber>
    </alternativeName>
</protein>
<dbReference type="GO" id="GO:0005634">
    <property type="term" value="C:nucleus"/>
    <property type="evidence" value="ECO:0007669"/>
    <property type="project" value="UniProtKB-SubCell"/>
</dbReference>
<dbReference type="GO" id="GO:0019509">
    <property type="term" value="P:L-methionine salvage from methylthioadenosine"/>
    <property type="evidence" value="ECO:0007669"/>
    <property type="project" value="UniProtKB-UniRule"/>
</dbReference>
<dbReference type="InterPro" id="IPR011051">
    <property type="entry name" value="RmlC_Cupin_sf"/>
</dbReference>
<comment type="subcellular location">
    <subcellularLocation>
        <location evidence="1">Cell membrane</location>
        <topology evidence="1">Peripheral membrane protein</topology>
        <orientation evidence="1">Cytoplasmic side</orientation>
    </subcellularLocation>
    <subcellularLocation>
        <location evidence="8">Cytoplasm</location>
    </subcellularLocation>
    <subcellularLocation>
        <location evidence="8">Nucleus</location>
    </subcellularLocation>
</comment>
<reference evidence="9" key="1">
    <citation type="submission" date="2015-06" db="UniProtKB">
        <authorList>
            <consortium name="EnsemblPlants"/>
        </authorList>
    </citation>
    <scope>IDENTIFICATION</scope>
</reference>
<feature type="binding site" evidence="8">
    <location>
        <position position="101"/>
    </location>
    <ligand>
        <name>Fe(2+)</name>
        <dbReference type="ChEBI" id="CHEBI:29033"/>
        <note>for iron-dependent acireductone dioxygenase activity</note>
    </ligand>
</feature>
<dbReference type="FunFam" id="2.60.120.10:FF:000031">
    <property type="entry name" value="1,2-dihydroxy-3-keto-5-methylthiopentene dioxygenase"/>
    <property type="match status" value="1"/>
</dbReference>
<dbReference type="PANTHER" id="PTHR23418:SF17">
    <property type="entry name" value="ACIREDUCTONE DIOXYGENASE 2"/>
    <property type="match status" value="1"/>
</dbReference>
<dbReference type="GO" id="GO:0005506">
    <property type="term" value="F:iron ion binding"/>
    <property type="evidence" value="ECO:0007669"/>
    <property type="project" value="UniProtKB-UniRule"/>
</dbReference>
<feature type="binding site" evidence="8">
    <location>
        <position position="99"/>
    </location>
    <ligand>
        <name>Ni(2+)</name>
        <dbReference type="ChEBI" id="CHEBI:49786"/>
        <note>for nickel-dependent acireductone dioxygenase activity</note>
    </ligand>
</feature>
<dbReference type="HAMAP" id="MF_03154">
    <property type="entry name" value="Salvage_MtnD_euk"/>
    <property type="match status" value="1"/>
</dbReference>
<comment type="pathway">
    <text evidence="8">Amino-acid biosynthesis; L-methionine biosynthesis via salvage pathway; L-methionine from S-methyl-5-thio-alpha-D-ribose 1-phosphate: step 5/6.</text>
</comment>
<feature type="binding site" evidence="8">
    <location>
        <position position="101"/>
    </location>
    <ligand>
        <name>Ni(2+)</name>
        <dbReference type="ChEBI" id="CHEBI:49786"/>
        <note>for nickel-dependent acireductone dioxygenase activity</note>
    </ligand>
</feature>
<dbReference type="AlphaFoldDB" id="R7W978"/>
<evidence type="ECO:0000256" key="8">
    <source>
        <dbReference type="HAMAP-Rule" id="MF_03154"/>
    </source>
</evidence>
<name>R7W978_AEGTA</name>
<evidence type="ECO:0000256" key="6">
    <source>
        <dbReference type="ARBA" id="ARBA00023004"/>
    </source>
</evidence>
<dbReference type="EC" id="1.13.11.54" evidence="8"/>
<dbReference type="SUPFAM" id="SSF51182">
    <property type="entry name" value="RmlC-like cupins"/>
    <property type="match status" value="1"/>
</dbReference>
<keyword evidence="2 8" id="KW-0963">Cytoplasm</keyword>
<evidence type="ECO:0000256" key="4">
    <source>
        <dbReference type="ARBA" id="ARBA00022964"/>
    </source>
</evidence>
<comment type="cofactor">
    <cofactor evidence="8">
        <name>Fe(2+)</name>
        <dbReference type="ChEBI" id="CHEBI:29033"/>
    </cofactor>
    <cofactor evidence="8">
        <name>Ni(2+)</name>
        <dbReference type="ChEBI" id="CHEBI:49786"/>
    </cofactor>
    <text evidence="8">Binds either 1 Fe or Ni cation per monomer. Iron-binding promotes an acireductone dioxygenase reaction producing 2-keto-4-methylthiobutyrate, while nickel-binding promotes an acireductone dioxygenase reaction producing 3-(methylsulfanyl)propanoate.</text>
</comment>
<keyword evidence="7 8" id="KW-0539">Nucleus</keyword>
<keyword evidence="5 8" id="KW-0560">Oxidoreductase</keyword>
<organism evidence="9">
    <name type="scientific">Aegilops tauschii</name>
    <name type="common">Tausch's goatgrass</name>
    <name type="synonym">Aegilops squarrosa</name>
    <dbReference type="NCBI Taxonomy" id="37682"/>
    <lineage>
        <taxon>Eukaryota</taxon>
        <taxon>Viridiplantae</taxon>
        <taxon>Streptophyta</taxon>
        <taxon>Embryophyta</taxon>
        <taxon>Tracheophyta</taxon>
        <taxon>Spermatophyta</taxon>
        <taxon>Magnoliopsida</taxon>
        <taxon>Liliopsida</taxon>
        <taxon>Poales</taxon>
        <taxon>Poaceae</taxon>
        <taxon>BOP clade</taxon>
        <taxon>Pooideae</taxon>
        <taxon>Triticodae</taxon>
        <taxon>Triticeae</taxon>
        <taxon>Triticinae</taxon>
        <taxon>Aegilops</taxon>
    </lineage>
</organism>
<dbReference type="Gene3D" id="2.60.120.10">
    <property type="entry name" value="Jelly Rolls"/>
    <property type="match status" value="1"/>
</dbReference>
<dbReference type="PANTHER" id="PTHR23418">
    <property type="entry name" value="ACIREDUCTONE DIOXYGENASE"/>
    <property type="match status" value="1"/>
</dbReference>
<comment type="catalytic activity">
    <reaction evidence="8">
        <text>1,2-dihydroxy-5-(methylsulfanyl)pent-1-en-3-one + O2 = 3-(methylsulfanyl)propanoate + CO + formate + 2 H(+)</text>
        <dbReference type="Rhea" id="RHEA:14161"/>
        <dbReference type="ChEBI" id="CHEBI:15378"/>
        <dbReference type="ChEBI" id="CHEBI:15379"/>
        <dbReference type="ChEBI" id="CHEBI:15740"/>
        <dbReference type="ChEBI" id="CHEBI:17245"/>
        <dbReference type="ChEBI" id="CHEBI:49016"/>
        <dbReference type="ChEBI" id="CHEBI:49252"/>
        <dbReference type="EC" id="1.13.11.53"/>
    </reaction>
</comment>
<dbReference type="GO" id="GO:0005886">
    <property type="term" value="C:plasma membrane"/>
    <property type="evidence" value="ECO:0007669"/>
    <property type="project" value="UniProtKB-SubCell"/>
</dbReference>
<keyword evidence="8" id="KW-0486">Methionine biosynthesis</keyword>
<proteinExistence type="inferred from homology"/>
<dbReference type="InterPro" id="IPR004313">
    <property type="entry name" value="ARD"/>
</dbReference>
<feature type="binding site" evidence="8">
    <location>
        <position position="99"/>
    </location>
    <ligand>
        <name>Fe(2+)</name>
        <dbReference type="ChEBI" id="CHEBI:29033"/>
        <note>for iron-dependent acireductone dioxygenase activity</note>
    </ligand>
</feature>
<evidence type="ECO:0000256" key="3">
    <source>
        <dbReference type="ARBA" id="ARBA00022723"/>
    </source>
</evidence>
<dbReference type="GO" id="GO:0010309">
    <property type="term" value="F:acireductone dioxygenase [iron(II)-requiring] activity"/>
    <property type="evidence" value="ECO:0007669"/>
    <property type="project" value="UniProtKB-UniRule"/>
</dbReference>